<feature type="compositionally biased region" description="Basic and acidic residues" evidence="1">
    <location>
        <begin position="229"/>
        <end position="240"/>
    </location>
</feature>
<organism evidence="2 3">
    <name type="scientific">Ameca splendens</name>
    <dbReference type="NCBI Taxonomy" id="208324"/>
    <lineage>
        <taxon>Eukaryota</taxon>
        <taxon>Metazoa</taxon>
        <taxon>Chordata</taxon>
        <taxon>Craniata</taxon>
        <taxon>Vertebrata</taxon>
        <taxon>Euteleostomi</taxon>
        <taxon>Actinopterygii</taxon>
        <taxon>Neopterygii</taxon>
        <taxon>Teleostei</taxon>
        <taxon>Neoteleostei</taxon>
        <taxon>Acanthomorphata</taxon>
        <taxon>Ovalentaria</taxon>
        <taxon>Atherinomorphae</taxon>
        <taxon>Cyprinodontiformes</taxon>
        <taxon>Goodeidae</taxon>
        <taxon>Ameca</taxon>
    </lineage>
</organism>
<name>A0ABV0ZNI3_9TELE</name>
<dbReference type="Proteomes" id="UP001469553">
    <property type="component" value="Unassembled WGS sequence"/>
</dbReference>
<feature type="region of interest" description="Disordered" evidence="1">
    <location>
        <begin position="1"/>
        <end position="31"/>
    </location>
</feature>
<feature type="compositionally biased region" description="Basic and acidic residues" evidence="1">
    <location>
        <begin position="250"/>
        <end position="269"/>
    </location>
</feature>
<feature type="compositionally biased region" description="Basic and acidic residues" evidence="1">
    <location>
        <begin position="197"/>
        <end position="222"/>
    </location>
</feature>
<gene>
    <name evidence="2" type="ORF">AMECASPLE_017163</name>
</gene>
<sequence length="393" mass="44089">MLPFVLSEVLGPTGQPDPGLLKEEEEGDDSPLCDPEEMDLLGEIFDTLSSRSSHERGLLYGTRSLDLFGPDSHDYIIKHGPANPSQESLLLSISGSGSLHSWNLETTEELSDRTEDSDWHCLDTSFLEEEGAECLLVASDLAEHEVREKEIREIEKEKIGEVNGKQEINYTNKCMEVKVEEERSIEDPENMACFEKSSVKKMTEGTEDERIKNTRKDDEIQSREALVPEEGKKRCDTHENETEEEITETQNEKNNDSKETLKCINRDDPILNSVKQQQGEATVTPGPVTADPKPPLSQEKKSENTPIKEEQGVCLTSPPPKVLSAVARFQGQPYSQQGFQLRSISKNSAEAAFRSREKLQIPCDSDTNKSSEAPEEEDHPPVKVSELKKRFEA</sequence>
<feature type="region of interest" description="Disordered" evidence="1">
    <location>
        <begin position="353"/>
        <end position="393"/>
    </location>
</feature>
<evidence type="ECO:0000313" key="2">
    <source>
        <dbReference type="EMBL" id="MEQ2307327.1"/>
    </source>
</evidence>
<feature type="compositionally biased region" description="Basic and acidic residues" evidence="1">
    <location>
        <begin position="298"/>
        <end position="311"/>
    </location>
</feature>
<feature type="compositionally biased region" description="Basic and acidic residues" evidence="1">
    <location>
        <begin position="379"/>
        <end position="393"/>
    </location>
</feature>
<evidence type="ECO:0000313" key="3">
    <source>
        <dbReference type="Proteomes" id="UP001469553"/>
    </source>
</evidence>
<keyword evidence="3" id="KW-1185">Reference proteome</keyword>
<feature type="region of interest" description="Disordered" evidence="1">
    <location>
        <begin position="196"/>
        <end position="319"/>
    </location>
</feature>
<accession>A0ABV0ZNI3</accession>
<protein>
    <submittedName>
        <fullName evidence="2">Uncharacterized protein</fullName>
    </submittedName>
</protein>
<comment type="caution">
    <text evidence="2">The sequence shown here is derived from an EMBL/GenBank/DDBJ whole genome shotgun (WGS) entry which is preliminary data.</text>
</comment>
<evidence type="ECO:0000256" key="1">
    <source>
        <dbReference type="SAM" id="MobiDB-lite"/>
    </source>
</evidence>
<dbReference type="EMBL" id="JAHRIP010067108">
    <property type="protein sequence ID" value="MEQ2307327.1"/>
    <property type="molecule type" value="Genomic_DNA"/>
</dbReference>
<reference evidence="2 3" key="1">
    <citation type="submission" date="2021-06" db="EMBL/GenBank/DDBJ databases">
        <authorList>
            <person name="Palmer J.M."/>
        </authorList>
    </citation>
    <scope>NUCLEOTIDE SEQUENCE [LARGE SCALE GENOMIC DNA]</scope>
    <source>
        <strain evidence="2 3">AS_MEX2019</strain>
        <tissue evidence="2">Muscle</tissue>
    </source>
</reference>
<proteinExistence type="predicted"/>